<reference evidence="3 4" key="1">
    <citation type="submission" date="2019-12" db="EMBL/GenBank/DDBJ databases">
        <authorList>
            <person name="Feng G."/>
            <person name="Zhu H."/>
        </authorList>
    </citation>
    <scope>NUCLEOTIDE SEQUENCE [LARGE SCALE GENOMIC DNA]</scope>
    <source>
        <strain evidence="3 4">FGD1</strain>
    </source>
</reference>
<dbReference type="AlphaFoldDB" id="A0A7X4K895"/>
<accession>A0A7X4K895</accession>
<feature type="region of interest" description="Disordered" evidence="1">
    <location>
        <begin position="307"/>
        <end position="328"/>
    </location>
</feature>
<comment type="caution">
    <text evidence="3">The sequence shown here is derived from an EMBL/GenBank/DDBJ whole genome shotgun (WGS) entry which is preliminary data.</text>
</comment>
<evidence type="ECO:0000313" key="4">
    <source>
        <dbReference type="Proteomes" id="UP000465810"/>
    </source>
</evidence>
<dbReference type="SUPFAM" id="SSF48452">
    <property type="entry name" value="TPR-like"/>
    <property type="match status" value="1"/>
</dbReference>
<feature type="domain" description="GSCFA" evidence="2">
    <location>
        <begin position="38"/>
        <end position="298"/>
    </location>
</feature>
<dbReference type="RefSeq" id="WP_160986467.1">
    <property type="nucleotide sequence ID" value="NZ_WVTD01000010.1"/>
</dbReference>
<evidence type="ECO:0000313" key="3">
    <source>
        <dbReference type="EMBL" id="MYL98827.1"/>
    </source>
</evidence>
<dbReference type="InterPro" id="IPR014982">
    <property type="entry name" value="GSCFA"/>
</dbReference>
<keyword evidence="4" id="KW-1185">Reference proteome</keyword>
<proteinExistence type="predicted"/>
<name>A0A7X4K895_9SPHN</name>
<evidence type="ECO:0000256" key="1">
    <source>
        <dbReference type="SAM" id="MobiDB-lite"/>
    </source>
</evidence>
<dbReference type="EMBL" id="WVTD01000010">
    <property type="protein sequence ID" value="MYL98827.1"/>
    <property type="molecule type" value="Genomic_DNA"/>
</dbReference>
<dbReference type="Pfam" id="PF08885">
    <property type="entry name" value="GSCFA"/>
    <property type="match status" value="1"/>
</dbReference>
<dbReference type="InterPro" id="IPR011990">
    <property type="entry name" value="TPR-like_helical_dom_sf"/>
</dbReference>
<dbReference type="Proteomes" id="UP000465810">
    <property type="component" value="Unassembled WGS sequence"/>
</dbReference>
<gene>
    <name evidence="3" type="ORF">GR702_13750</name>
</gene>
<sequence>MRANPLSLWPGGRRSGHRLEQIAEIAGAPSFRFSMEDKIMTIGSCFAREIEKALAAKGFDLPAMALQLSAEERGGGTANEILNKYTVHSMANEIEWAFAPPAFDPADLFVTAGEGLWHDPHLVANMSPVTMEYAVERREKVYAIMRRLPECRVVVVTLGLAEAWFDTKIGAYLNVMPPQAALNAEPDRFRLDVLSYEDITEGVERLLGLLRRYGHPEHKVLLTVSPVPFKATMTGRDALAANTYSKSVQRAAAEAAVLRHDNVDYFPSYEIVTLTDRKIAYRVDNIHVNPEVVSEIMRRATRAYLPEEAAKDDEPAAAVASQDPSRDPFTTTSILSAAHAALDGKDYALAASHFSALLYRGGENMRRAEMRDCYKGLLQALQAGNRTKEARRVCEEWLARDPENAGAAFMASKIMERDKQPQEALRLAARAVELQPENGIYHQRLAILLDRGGNKEQARASAREALHFMPDLEGARKLLEA</sequence>
<dbReference type="Gene3D" id="1.25.40.10">
    <property type="entry name" value="Tetratricopeptide repeat domain"/>
    <property type="match status" value="1"/>
</dbReference>
<protein>
    <recommendedName>
        <fullName evidence="2">GSCFA domain-containing protein</fullName>
    </recommendedName>
</protein>
<organism evidence="3 4">
    <name type="scientific">Novosphingobium silvae</name>
    <dbReference type="NCBI Taxonomy" id="2692619"/>
    <lineage>
        <taxon>Bacteria</taxon>
        <taxon>Pseudomonadati</taxon>
        <taxon>Pseudomonadota</taxon>
        <taxon>Alphaproteobacteria</taxon>
        <taxon>Sphingomonadales</taxon>
        <taxon>Sphingomonadaceae</taxon>
        <taxon>Novosphingobium</taxon>
    </lineage>
</organism>
<evidence type="ECO:0000259" key="2">
    <source>
        <dbReference type="Pfam" id="PF08885"/>
    </source>
</evidence>